<reference evidence="2" key="1">
    <citation type="submission" date="2023-07" db="EMBL/GenBank/DDBJ databases">
        <title>30 novel species of actinomycetes from the DSMZ collection.</title>
        <authorList>
            <person name="Nouioui I."/>
        </authorList>
    </citation>
    <scope>NUCLEOTIDE SEQUENCE [LARGE SCALE GENOMIC DNA]</scope>
    <source>
        <strain evidence="2">DSM 41981</strain>
    </source>
</reference>
<proteinExistence type="predicted"/>
<gene>
    <name evidence="1" type="ORF">RM877_37175</name>
</gene>
<keyword evidence="2" id="KW-1185">Reference proteome</keyword>
<dbReference type="RefSeq" id="WP_256089320.1">
    <property type="nucleotide sequence ID" value="NZ_JAVRES010000041.1"/>
</dbReference>
<accession>A0ABD5F017</accession>
<evidence type="ECO:0000313" key="2">
    <source>
        <dbReference type="Proteomes" id="UP001183535"/>
    </source>
</evidence>
<organism evidence="1 2">
    <name type="scientific">Streptomyces doudnae</name>
    <dbReference type="NCBI Taxonomy" id="3075536"/>
    <lineage>
        <taxon>Bacteria</taxon>
        <taxon>Bacillati</taxon>
        <taxon>Actinomycetota</taxon>
        <taxon>Actinomycetes</taxon>
        <taxon>Kitasatosporales</taxon>
        <taxon>Streptomycetaceae</taxon>
        <taxon>Streptomyces</taxon>
    </lineage>
</organism>
<dbReference type="SUPFAM" id="SSF52047">
    <property type="entry name" value="RNI-like"/>
    <property type="match status" value="1"/>
</dbReference>
<dbReference type="Gene3D" id="3.80.10.10">
    <property type="entry name" value="Ribonuclease Inhibitor"/>
    <property type="match status" value="1"/>
</dbReference>
<dbReference type="NCBIfam" id="NF038076">
    <property type="entry name" value="fam_STM4015"/>
    <property type="match status" value="1"/>
</dbReference>
<dbReference type="EMBL" id="JAVRES010000041">
    <property type="protein sequence ID" value="MDT0440288.1"/>
    <property type="molecule type" value="Genomic_DNA"/>
</dbReference>
<dbReference type="InterPro" id="IPR032675">
    <property type="entry name" value="LRR_dom_sf"/>
</dbReference>
<protein>
    <submittedName>
        <fullName evidence="1">STM4015 family protein</fullName>
    </submittedName>
</protein>
<dbReference type="AlphaFoldDB" id="A0ABD5F017"/>
<sequence length="298" mass="32909">MAWRLEAEIIPWDDLSAEEVWEAFIRYVDVSKVYALSLGYGFYFPDDLRGIGPDGVAELLSGHADRLPNLRALYLADVEPALAELSWIEQGNISPILSAFPRLQELGVRGAAGLEAIDNRGGSSLKITPIRHDGLKVLRLENGGMPREVLDGLFRCEFPNLNYLDLWMGSEFYGRTATEVDLEPLLNGTAFPSLRHMGILNSDKQDDIAKAVSSSAVVARLDSLGLGLGNLSDEGAFSLLSGQPLAHLREIDLRHHFLSASMMCRLREALEPFGVSVNLDERQSEDPKWPGRYISASE</sequence>
<comment type="caution">
    <text evidence="1">The sequence shown here is derived from an EMBL/GenBank/DDBJ whole genome shotgun (WGS) entry which is preliminary data.</text>
</comment>
<name>A0ABD5F017_9ACTN</name>
<dbReference type="Proteomes" id="UP001183535">
    <property type="component" value="Unassembled WGS sequence"/>
</dbReference>
<evidence type="ECO:0000313" key="1">
    <source>
        <dbReference type="EMBL" id="MDT0440288.1"/>
    </source>
</evidence>
<dbReference type="InterPro" id="IPR047722">
    <property type="entry name" value="STM4015-like"/>
</dbReference>